<evidence type="ECO:0000256" key="16">
    <source>
        <dbReference type="ARBA" id="ARBA00047899"/>
    </source>
</evidence>
<keyword evidence="9" id="KW-0808">Transferase</keyword>
<feature type="binding site" evidence="21">
    <location>
        <position position="309"/>
    </location>
    <ligand>
        <name>Mg(2+)</name>
        <dbReference type="ChEBI" id="CHEBI:18420"/>
    </ligand>
</feature>
<dbReference type="FunFam" id="3.30.200.20:FF:000148">
    <property type="entry name" value="Serine/threonine-protein kinase RIO1"/>
    <property type="match status" value="1"/>
</dbReference>
<comment type="cofactor">
    <cofactor evidence="1 21">
        <name>Mg(2+)</name>
        <dbReference type="ChEBI" id="CHEBI:18420"/>
    </cofactor>
</comment>
<keyword evidence="10" id="KW-0479">Metal-binding</keyword>
<feature type="compositionally biased region" description="Acidic residues" evidence="22">
    <location>
        <begin position="55"/>
        <end position="65"/>
    </location>
</feature>
<evidence type="ECO:0000256" key="17">
    <source>
        <dbReference type="ARBA" id="ARBA00048679"/>
    </source>
</evidence>
<dbReference type="PANTHER" id="PTHR45723">
    <property type="entry name" value="SERINE/THREONINE-PROTEIN KINASE RIO1"/>
    <property type="match status" value="1"/>
</dbReference>
<evidence type="ECO:0000256" key="19">
    <source>
        <dbReference type="PIRSR" id="PIRSR038147-1"/>
    </source>
</evidence>
<evidence type="ECO:0000256" key="11">
    <source>
        <dbReference type="ARBA" id="ARBA00022741"/>
    </source>
</evidence>
<protein>
    <recommendedName>
        <fullName evidence="5">Serine/threonine-protein kinase RIO1</fullName>
        <ecNumber evidence="4">2.7.11.1</ecNumber>
    </recommendedName>
    <alternativeName>
        <fullName evidence="18">Serine/threonine-protein kinase rio1</fullName>
    </alternativeName>
</protein>
<dbReference type="Gene3D" id="3.30.200.20">
    <property type="entry name" value="Phosphorylase Kinase, domain 1"/>
    <property type="match status" value="1"/>
</dbReference>
<dbReference type="GO" id="GO:0046872">
    <property type="term" value="F:metal ion binding"/>
    <property type="evidence" value="ECO:0007669"/>
    <property type="project" value="UniProtKB-KW"/>
</dbReference>
<evidence type="ECO:0000256" key="2">
    <source>
        <dbReference type="ARBA" id="ARBA00004496"/>
    </source>
</evidence>
<comment type="catalytic activity">
    <reaction evidence="17">
        <text>L-seryl-[protein] + ATP = O-phospho-L-seryl-[protein] + ADP + H(+)</text>
        <dbReference type="Rhea" id="RHEA:17989"/>
        <dbReference type="Rhea" id="RHEA-COMP:9863"/>
        <dbReference type="Rhea" id="RHEA-COMP:11604"/>
        <dbReference type="ChEBI" id="CHEBI:15378"/>
        <dbReference type="ChEBI" id="CHEBI:29999"/>
        <dbReference type="ChEBI" id="CHEBI:30616"/>
        <dbReference type="ChEBI" id="CHEBI:83421"/>
        <dbReference type="ChEBI" id="CHEBI:456216"/>
        <dbReference type="EC" id="2.7.11.1"/>
    </reaction>
</comment>
<evidence type="ECO:0000256" key="22">
    <source>
        <dbReference type="SAM" id="MobiDB-lite"/>
    </source>
</evidence>
<evidence type="ECO:0000256" key="7">
    <source>
        <dbReference type="ARBA" id="ARBA00022517"/>
    </source>
</evidence>
<feature type="region of interest" description="Disordered" evidence="22">
    <location>
        <begin position="1"/>
        <end position="31"/>
    </location>
</feature>
<evidence type="ECO:0000256" key="5">
    <source>
        <dbReference type="ARBA" id="ARBA00016038"/>
    </source>
</evidence>
<dbReference type="WBParaSite" id="MBELARI_LOCUS12899">
    <property type="protein sequence ID" value="MBELARI_LOCUS12899"/>
    <property type="gene ID" value="MBELARI_LOCUS12899"/>
</dbReference>
<reference evidence="25" key="1">
    <citation type="submission" date="2024-02" db="UniProtKB">
        <authorList>
            <consortium name="WormBaseParasite"/>
        </authorList>
    </citation>
    <scope>IDENTIFICATION</scope>
</reference>
<dbReference type="PROSITE" id="PS01245">
    <property type="entry name" value="RIO1"/>
    <property type="match status" value="1"/>
</dbReference>
<dbReference type="GO" id="GO:0004674">
    <property type="term" value="F:protein serine/threonine kinase activity"/>
    <property type="evidence" value="ECO:0007669"/>
    <property type="project" value="UniProtKB-KW"/>
</dbReference>
<keyword evidence="8" id="KW-0723">Serine/threonine-protein kinase</keyword>
<evidence type="ECO:0000256" key="10">
    <source>
        <dbReference type="ARBA" id="ARBA00022723"/>
    </source>
</evidence>
<comment type="similarity">
    <text evidence="3">Belongs to the protein kinase superfamily. RIO-type Ser/Thr kinase family.</text>
</comment>
<evidence type="ECO:0000256" key="12">
    <source>
        <dbReference type="ARBA" id="ARBA00022777"/>
    </source>
</evidence>
<keyword evidence="11 20" id="KW-0547">Nucleotide-binding</keyword>
<feature type="domain" description="RIO kinase" evidence="23">
    <location>
        <begin position="120"/>
        <end position="355"/>
    </location>
</feature>
<evidence type="ECO:0000256" key="20">
    <source>
        <dbReference type="PIRSR" id="PIRSR038147-2"/>
    </source>
</evidence>
<evidence type="ECO:0000256" key="13">
    <source>
        <dbReference type="ARBA" id="ARBA00022801"/>
    </source>
</evidence>
<dbReference type="EC" id="2.7.11.1" evidence="4"/>
<evidence type="ECO:0000256" key="21">
    <source>
        <dbReference type="PIRSR" id="PIRSR038147-3"/>
    </source>
</evidence>
<feature type="region of interest" description="Disordered" evidence="22">
    <location>
        <begin position="46"/>
        <end position="65"/>
    </location>
</feature>
<evidence type="ECO:0000259" key="23">
    <source>
        <dbReference type="SMART" id="SM00090"/>
    </source>
</evidence>
<dbReference type="InterPro" id="IPR018934">
    <property type="entry name" value="RIO_dom"/>
</dbReference>
<comment type="subcellular location">
    <subcellularLocation>
        <location evidence="2">Cytoplasm</location>
    </subcellularLocation>
</comment>
<dbReference type="InterPro" id="IPR018935">
    <property type="entry name" value="RIO_kinase_CS"/>
</dbReference>
<evidence type="ECO:0000256" key="6">
    <source>
        <dbReference type="ARBA" id="ARBA00022490"/>
    </source>
</evidence>
<dbReference type="SMART" id="SM00090">
    <property type="entry name" value="RIO"/>
    <property type="match status" value="1"/>
</dbReference>
<dbReference type="Proteomes" id="UP000887575">
    <property type="component" value="Unassembled WGS sequence"/>
</dbReference>
<feature type="binding site" evidence="20">
    <location>
        <position position="176"/>
    </location>
    <ligand>
        <name>ATP</name>
        <dbReference type="ChEBI" id="CHEBI:30616"/>
    </ligand>
</feature>
<dbReference type="InterPro" id="IPR017407">
    <property type="entry name" value="Ser/Thr_kinase_Rio1"/>
</dbReference>
<evidence type="ECO:0000256" key="9">
    <source>
        <dbReference type="ARBA" id="ARBA00022679"/>
    </source>
</evidence>
<dbReference type="AlphaFoldDB" id="A0AAF3EFZ4"/>
<dbReference type="Pfam" id="PF01163">
    <property type="entry name" value="RIO1"/>
    <property type="match status" value="1"/>
</dbReference>
<proteinExistence type="inferred from homology"/>
<evidence type="ECO:0000256" key="4">
    <source>
        <dbReference type="ARBA" id="ARBA00012513"/>
    </source>
</evidence>
<evidence type="ECO:0000256" key="15">
    <source>
        <dbReference type="ARBA" id="ARBA00022842"/>
    </source>
</evidence>
<dbReference type="CDD" id="cd05147">
    <property type="entry name" value="RIO1_euk"/>
    <property type="match status" value="1"/>
</dbReference>
<feature type="region of interest" description="Disordered" evidence="22">
    <location>
        <begin position="422"/>
        <end position="471"/>
    </location>
</feature>
<dbReference type="SUPFAM" id="SSF56112">
    <property type="entry name" value="Protein kinase-like (PK-like)"/>
    <property type="match status" value="1"/>
</dbReference>
<evidence type="ECO:0000256" key="14">
    <source>
        <dbReference type="ARBA" id="ARBA00022840"/>
    </source>
</evidence>
<keyword evidence="14 20" id="KW-0067">ATP-binding</keyword>
<dbReference type="GO" id="GO:0016787">
    <property type="term" value="F:hydrolase activity"/>
    <property type="evidence" value="ECO:0007669"/>
    <property type="project" value="UniProtKB-KW"/>
</dbReference>
<keyword evidence="13" id="KW-0378">Hydrolase</keyword>
<dbReference type="PIRSF" id="PIRSF038147">
    <property type="entry name" value="Ser/Thr_PK_RIO1"/>
    <property type="match status" value="1"/>
</dbReference>
<feature type="compositionally biased region" description="Basic and acidic residues" evidence="22">
    <location>
        <begin position="98"/>
        <end position="125"/>
    </location>
</feature>
<dbReference type="GO" id="GO:0042254">
    <property type="term" value="P:ribosome biogenesis"/>
    <property type="evidence" value="ECO:0007669"/>
    <property type="project" value="UniProtKB-KW"/>
</dbReference>
<keyword evidence="15" id="KW-0460">Magnesium</keyword>
<feature type="compositionally biased region" description="Acidic residues" evidence="22">
    <location>
        <begin position="432"/>
        <end position="443"/>
    </location>
</feature>
<evidence type="ECO:0000313" key="25">
    <source>
        <dbReference type="WBParaSite" id="MBELARI_LOCUS12899"/>
    </source>
</evidence>
<keyword evidence="12" id="KW-0418">Kinase</keyword>
<keyword evidence="24" id="KW-1185">Reference proteome</keyword>
<accession>A0AAF3EFZ4</accession>
<name>A0AAF3EFZ4_9BILA</name>
<keyword evidence="7" id="KW-0690">Ribosome biogenesis</keyword>
<dbReference type="InterPro" id="IPR011009">
    <property type="entry name" value="Kinase-like_dom_sf"/>
</dbReference>
<keyword evidence="6" id="KW-0963">Cytoplasm</keyword>
<dbReference type="GO" id="GO:0005524">
    <property type="term" value="F:ATP binding"/>
    <property type="evidence" value="ECO:0007669"/>
    <property type="project" value="UniProtKB-KW"/>
</dbReference>
<dbReference type="InterPro" id="IPR051272">
    <property type="entry name" value="RIO-type_Ser/Thr_kinase"/>
</dbReference>
<evidence type="ECO:0000256" key="1">
    <source>
        <dbReference type="ARBA" id="ARBA00001946"/>
    </source>
</evidence>
<organism evidence="24 25">
    <name type="scientific">Mesorhabditis belari</name>
    <dbReference type="NCBI Taxonomy" id="2138241"/>
    <lineage>
        <taxon>Eukaryota</taxon>
        <taxon>Metazoa</taxon>
        <taxon>Ecdysozoa</taxon>
        <taxon>Nematoda</taxon>
        <taxon>Chromadorea</taxon>
        <taxon>Rhabditida</taxon>
        <taxon>Rhabditina</taxon>
        <taxon>Rhabditomorpha</taxon>
        <taxon>Rhabditoidea</taxon>
        <taxon>Rhabditidae</taxon>
        <taxon>Mesorhabditinae</taxon>
        <taxon>Mesorhabditis</taxon>
    </lineage>
</organism>
<feature type="compositionally biased region" description="Polar residues" evidence="22">
    <location>
        <begin position="85"/>
        <end position="96"/>
    </location>
</feature>
<evidence type="ECO:0000256" key="3">
    <source>
        <dbReference type="ARBA" id="ARBA00009196"/>
    </source>
</evidence>
<sequence length="471" mass="53788">MENIVEANRLPNHLNQIASSSSGDDEEDEERISKVLEKMTCFSFQRPRNIKQGNDDETTSDEYEDEADFEDMTGDFTKKLNAIRSGQQAGPNSQQRMDAVRSAEAQAEKRRTDQQKRVKDRQDRATVEQVLDPRTRLVLFGLLQRGTLSTIDGCISTGKEANVYHAKNGDRSLAVKIYKTSILTFKDRDRYVQGEFRYRHGYCKSNPRKMVAVWAEKEMRNLNRMHEAGVPVPQPILLKGHVLVMDFVGRDGWPAPLLKNADFTVEVAERIYQQLVRTMRVIYRECKLVHADLSEYNLLFLDDKLYVIDVSQSVEHDHPLALNFLRHDCNNVTRFFRDRGVPVLSLRRLFEVIADPTVTQNDLEAALEHERSAEGADEDAVFLNAFIPQKLDHVDNFERDALLIQKGVTPNNPFQHMVSKATVVKEAKNSDTSEEEDESESDEVWSRSGHLDHLPVQPLVKSTSTDSLSTP</sequence>
<feature type="active site" description="Proton acceptor" evidence="19">
    <location>
        <position position="292"/>
    </location>
</feature>
<feature type="compositionally biased region" description="Polar residues" evidence="22">
    <location>
        <begin position="460"/>
        <end position="471"/>
    </location>
</feature>
<evidence type="ECO:0000256" key="18">
    <source>
        <dbReference type="ARBA" id="ARBA00068838"/>
    </source>
</evidence>
<dbReference type="GO" id="GO:0005737">
    <property type="term" value="C:cytoplasm"/>
    <property type="evidence" value="ECO:0007669"/>
    <property type="project" value="UniProtKB-SubCell"/>
</dbReference>
<feature type="active site" description="4-aspartylphosphate intermediate" evidence="19">
    <location>
        <position position="309"/>
    </location>
</feature>
<evidence type="ECO:0000313" key="24">
    <source>
        <dbReference type="Proteomes" id="UP000887575"/>
    </source>
</evidence>
<feature type="binding site" evidence="21">
    <location>
        <position position="297"/>
    </location>
    <ligand>
        <name>Mg(2+)</name>
        <dbReference type="ChEBI" id="CHEBI:18420"/>
    </ligand>
</feature>
<evidence type="ECO:0000256" key="8">
    <source>
        <dbReference type="ARBA" id="ARBA00022527"/>
    </source>
</evidence>
<dbReference type="InterPro" id="IPR000687">
    <property type="entry name" value="RIO_kinase"/>
</dbReference>
<comment type="catalytic activity">
    <reaction evidence="16">
        <text>L-threonyl-[protein] + ATP = O-phospho-L-threonyl-[protein] + ADP + H(+)</text>
        <dbReference type="Rhea" id="RHEA:46608"/>
        <dbReference type="Rhea" id="RHEA-COMP:11060"/>
        <dbReference type="Rhea" id="RHEA-COMP:11605"/>
        <dbReference type="ChEBI" id="CHEBI:15378"/>
        <dbReference type="ChEBI" id="CHEBI:30013"/>
        <dbReference type="ChEBI" id="CHEBI:30616"/>
        <dbReference type="ChEBI" id="CHEBI:61977"/>
        <dbReference type="ChEBI" id="CHEBI:456216"/>
        <dbReference type="EC" id="2.7.11.1"/>
    </reaction>
</comment>
<dbReference type="Gene3D" id="1.10.510.10">
    <property type="entry name" value="Transferase(Phosphotransferase) domain 1"/>
    <property type="match status" value="1"/>
</dbReference>
<feature type="region of interest" description="Disordered" evidence="22">
    <location>
        <begin position="85"/>
        <end position="125"/>
    </location>
</feature>